<protein>
    <submittedName>
        <fullName evidence="1">Uncharacterized protein</fullName>
    </submittedName>
</protein>
<dbReference type="EMBL" id="JADFTS010000001">
    <property type="protein sequence ID" value="KAF9624413.1"/>
    <property type="molecule type" value="Genomic_DNA"/>
</dbReference>
<dbReference type="Proteomes" id="UP000631114">
    <property type="component" value="Unassembled WGS sequence"/>
</dbReference>
<sequence length="106" mass="11996">MPNEPPLAAGVATISRQTYDRFLDDDKAAKSTMLTFMDPNLEIIYDGQPTTKKSLLSDCDEETWWIDLASSRYVTKSRNYFAGIKELSSKPAIIKCIWEITPIVMS</sequence>
<proteinExistence type="predicted"/>
<keyword evidence="2" id="KW-1185">Reference proteome</keyword>
<evidence type="ECO:0000313" key="1">
    <source>
        <dbReference type="EMBL" id="KAF9624413.1"/>
    </source>
</evidence>
<comment type="caution">
    <text evidence="1">The sequence shown here is derived from an EMBL/GenBank/DDBJ whole genome shotgun (WGS) entry which is preliminary data.</text>
</comment>
<dbReference type="AlphaFoldDB" id="A0A835M9C5"/>
<evidence type="ECO:0000313" key="2">
    <source>
        <dbReference type="Proteomes" id="UP000631114"/>
    </source>
</evidence>
<reference evidence="1 2" key="1">
    <citation type="submission" date="2020-10" db="EMBL/GenBank/DDBJ databases">
        <title>The Coptis chinensis genome and diversification of protoberbering-type alkaloids.</title>
        <authorList>
            <person name="Wang B."/>
            <person name="Shu S."/>
            <person name="Song C."/>
            <person name="Liu Y."/>
        </authorList>
    </citation>
    <scope>NUCLEOTIDE SEQUENCE [LARGE SCALE GENOMIC DNA]</scope>
    <source>
        <strain evidence="1">HL-2020</strain>
        <tissue evidence="1">Leaf</tissue>
    </source>
</reference>
<dbReference type="OrthoDB" id="1909174at2759"/>
<gene>
    <name evidence="1" type="ORF">IFM89_011338</name>
</gene>
<accession>A0A835M9C5</accession>
<organism evidence="1 2">
    <name type="scientific">Coptis chinensis</name>
    <dbReference type="NCBI Taxonomy" id="261450"/>
    <lineage>
        <taxon>Eukaryota</taxon>
        <taxon>Viridiplantae</taxon>
        <taxon>Streptophyta</taxon>
        <taxon>Embryophyta</taxon>
        <taxon>Tracheophyta</taxon>
        <taxon>Spermatophyta</taxon>
        <taxon>Magnoliopsida</taxon>
        <taxon>Ranunculales</taxon>
        <taxon>Ranunculaceae</taxon>
        <taxon>Coptidoideae</taxon>
        <taxon>Coptis</taxon>
    </lineage>
</organism>
<name>A0A835M9C5_9MAGN</name>